<name>A0ABX5YUL2_9PLAN</name>
<evidence type="ECO:0008006" key="3">
    <source>
        <dbReference type="Google" id="ProtNLM"/>
    </source>
</evidence>
<protein>
    <recommendedName>
        <fullName evidence="3">Carboxypeptidase regulatory-like domain-containing protein</fullName>
    </recommendedName>
</protein>
<sequence>MSGFQNNACCFSWIFMSLMLTGCGGGVDDAPVLAEVGGNVIWNGKPLDEGTIVFHPTTGRSASGVIQAGKILEVTTTRKGDGAPVGENQVTIFATKPDPEDLSGMGTISLIPERYNDVKKSGLKVIIKSNEINKVNFDLVK</sequence>
<dbReference type="GeneID" id="98649590"/>
<dbReference type="EMBL" id="CP042910">
    <property type="protein sequence ID" value="QEG19252.1"/>
    <property type="molecule type" value="Genomic_DNA"/>
</dbReference>
<organism evidence="1 2">
    <name type="scientific">Gimesia maris</name>
    <dbReference type="NCBI Taxonomy" id="122"/>
    <lineage>
        <taxon>Bacteria</taxon>
        <taxon>Pseudomonadati</taxon>
        <taxon>Planctomycetota</taxon>
        <taxon>Planctomycetia</taxon>
        <taxon>Planctomycetales</taxon>
        <taxon>Planctomycetaceae</taxon>
        <taxon>Gimesia</taxon>
    </lineage>
</organism>
<evidence type="ECO:0000313" key="1">
    <source>
        <dbReference type="EMBL" id="QEG19252.1"/>
    </source>
</evidence>
<dbReference type="RefSeq" id="WP_149303388.1">
    <property type="nucleotide sequence ID" value="NZ_CP036353.1"/>
</dbReference>
<evidence type="ECO:0000313" key="2">
    <source>
        <dbReference type="Proteomes" id="UP000322887"/>
    </source>
</evidence>
<gene>
    <name evidence="1" type="ORF">GmarT_51500</name>
</gene>
<dbReference type="Proteomes" id="UP000322887">
    <property type="component" value="Chromosome"/>
</dbReference>
<reference evidence="1 2" key="1">
    <citation type="submission" date="2019-08" db="EMBL/GenBank/DDBJ databases">
        <title>Deep-cultivation of Planctomycetes and their phenomic and genomic characterization uncovers novel biology.</title>
        <authorList>
            <person name="Wiegand S."/>
            <person name="Jogler M."/>
            <person name="Boedeker C."/>
            <person name="Pinto D."/>
            <person name="Vollmers J."/>
            <person name="Rivas-Marin E."/>
            <person name="Kohn T."/>
            <person name="Peeters S.H."/>
            <person name="Heuer A."/>
            <person name="Rast P."/>
            <person name="Oberbeckmann S."/>
            <person name="Bunk B."/>
            <person name="Jeske O."/>
            <person name="Meyerdierks A."/>
            <person name="Storesund J.E."/>
            <person name="Kallscheuer N."/>
            <person name="Luecker S."/>
            <person name="Lage O.M."/>
            <person name="Pohl T."/>
            <person name="Merkel B.J."/>
            <person name="Hornburger P."/>
            <person name="Mueller R.-W."/>
            <person name="Bruemmer F."/>
            <person name="Labrenz M."/>
            <person name="Spormann A.M."/>
            <person name="Op den Camp H."/>
            <person name="Overmann J."/>
            <person name="Amann R."/>
            <person name="Jetten M.S.M."/>
            <person name="Mascher T."/>
            <person name="Medema M.H."/>
            <person name="Devos D.P."/>
            <person name="Kaster A.-K."/>
            <person name="Ovreas L."/>
            <person name="Rohde M."/>
            <person name="Galperin M.Y."/>
            <person name="Jogler C."/>
        </authorList>
    </citation>
    <scope>NUCLEOTIDE SEQUENCE [LARGE SCALE GENOMIC DNA]</scope>
    <source>
        <strain evidence="1 2">DSM 8797</strain>
    </source>
</reference>
<proteinExistence type="predicted"/>
<accession>A0ABX5YUL2</accession>
<keyword evidence="2" id="KW-1185">Reference proteome</keyword>